<proteinExistence type="predicted"/>
<comment type="caution">
    <text evidence="1">The sequence shown here is derived from an EMBL/GenBank/DDBJ whole genome shotgun (WGS) entry which is preliminary data.</text>
</comment>
<evidence type="ECO:0000313" key="2">
    <source>
        <dbReference type="Proteomes" id="UP000316612"/>
    </source>
</evidence>
<accession>A0A4Y4DTG7</accession>
<sequence length="189" mass="19824">MLSELFSLDEGDIVVVNLSSHWKSLVLALASLHHGATLVDAGGELAAEAALWITDAPNDAQIPASAEILAVNPAALALSFGDDLGPVAEDFNASVRTYADQFYPSAVSGTAAAIIGSTGAEPLTLQSLFDAQAESRGTILVRAEIPLLELLPYAVAQWRAGDAIVLLGEGVEATERLHEGERITFDYLP</sequence>
<evidence type="ECO:0000313" key="1">
    <source>
        <dbReference type="EMBL" id="GED06770.1"/>
    </source>
</evidence>
<evidence type="ECO:0008006" key="3">
    <source>
        <dbReference type="Google" id="ProtNLM"/>
    </source>
</evidence>
<keyword evidence="2" id="KW-1185">Reference proteome</keyword>
<protein>
    <recommendedName>
        <fullName evidence="3">TIGR03089 family protein</fullName>
    </recommendedName>
</protein>
<dbReference type="AlphaFoldDB" id="A0A4Y4DTG7"/>
<reference evidence="1 2" key="1">
    <citation type="submission" date="2019-06" db="EMBL/GenBank/DDBJ databases">
        <title>Whole genome shotgun sequence of Glutamicibacter uratoxydans NBRC 15515.</title>
        <authorList>
            <person name="Hosoyama A."/>
            <person name="Uohara A."/>
            <person name="Ohji S."/>
            <person name="Ichikawa N."/>
        </authorList>
    </citation>
    <scope>NUCLEOTIDE SEQUENCE [LARGE SCALE GENOMIC DNA]</scope>
    <source>
        <strain evidence="1 2">NBRC 15515</strain>
    </source>
</reference>
<name>A0A4Y4DTG7_GLUUR</name>
<dbReference type="Proteomes" id="UP000316612">
    <property type="component" value="Unassembled WGS sequence"/>
</dbReference>
<dbReference type="EMBL" id="BJNY01000012">
    <property type="protein sequence ID" value="GED06770.1"/>
    <property type="molecule type" value="Genomic_DNA"/>
</dbReference>
<gene>
    <name evidence="1" type="ORF">AUR04nite_23020</name>
</gene>
<organism evidence="1 2">
    <name type="scientific">Glutamicibacter uratoxydans</name>
    <name type="common">Arthrobacter uratoxydans</name>
    <dbReference type="NCBI Taxonomy" id="43667"/>
    <lineage>
        <taxon>Bacteria</taxon>
        <taxon>Bacillati</taxon>
        <taxon>Actinomycetota</taxon>
        <taxon>Actinomycetes</taxon>
        <taxon>Micrococcales</taxon>
        <taxon>Micrococcaceae</taxon>
        <taxon>Glutamicibacter</taxon>
    </lineage>
</organism>